<keyword evidence="3" id="KW-1185">Reference proteome</keyword>
<comment type="function">
    <text evidence="1">Could be involved in insertion of integral membrane proteins into the membrane.</text>
</comment>
<dbReference type="InterPro" id="IPR002696">
    <property type="entry name" value="Membr_insert_effic_factor_YidD"/>
</dbReference>
<comment type="caution">
    <text evidence="2">The sequence shown here is derived from an EMBL/GenBank/DDBJ whole genome shotgun (WGS) entry which is preliminary data.</text>
</comment>
<evidence type="ECO:0000313" key="3">
    <source>
        <dbReference type="Proteomes" id="UP000053947"/>
    </source>
</evidence>
<dbReference type="PANTHER" id="PTHR33383">
    <property type="entry name" value="MEMBRANE PROTEIN INSERTION EFFICIENCY FACTOR-RELATED"/>
    <property type="match status" value="1"/>
</dbReference>
<organism evidence="2 3">
    <name type="scientific">Dehalogenimonas alkenigignens</name>
    <dbReference type="NCBI Taxonomy" id="1217799"/>
    <lineage>
        <taxon>Bacteria</taxon>
        <taxon>Bacillati</taxon>
        <taxon>Chloroflexota</taxon>
        <taxon>Dehalococcoidia</taxon>
        <taxon>Dehalococcoidales</taxon>
        <taxon>Dehalococcoidaceae</taxon>
        <taxon>Dehalogenimonas</taxon>
    </lineage>
</organism>
<dbReference type="OrthoDB" id="9801753at2"/>
<dbReference type="NCBIfam" id="TIGR00278">
    <property type="entry name" value="membrane protein insertion efficiency factor YidD"/>
    <property type="match status" value="1"/>
</dbReference>
<reference evidence="2 3" key="1">
    <citation type="submission" date="2015-06" db="EMBL/GenBank/DDBJ databases">
        <title>Genome sequence of the organohalide-respiring Dehalogenimonas alkenigignens type strain (IP3-3T).</title>
        <authorList>
            <person name="Key T.A."/>
            <person name="Richmond D.P."/>
            <person name="Bowman K.S."/>
            <person name="Cho Y.-J."/>
            <person name="Chun J."/>
            <person name="da Costa M.S."/>
            <person name="Rainey F.A."/>
            <person name="Moe W.M."/>
        </authorList>
    </citation>
    <scope>NUCLEOTIDE SEQUENCE [LARGE SCALE GENOMIC DNA]</scope>
    <source>
        <strain evidence="2 3">IP3-3</strain>
    </source>
</reference>
<comment type="similarity">
    <text evidence="1">Belongs to the UPF0161 family.</text>
</comment>
<accession>A0A0W0GIR4</accession>
<dbReference type="RefSeq" id="WP_058439420.1">
    <property type="nucleotide sequence ID" value="NZ_KQ758903.1"/>
</dbReference>
<dbReference type="Pfam" id="PF01809">
    <property type="entry name" value="YidD"/>
    <property type="match status" value="1"/>
</dbReference>
<dbReference type="SMART" id="SM01234">
    <property type="entry name" value="Haemolytic"/>
    <property type="match status" value="1"/>
</dbReference>
<dbReference type="AlphaFoldDB" id="A0A0W0GIR4"/>
<comment type="subcellular location">
    <subcellularLocation>
        <location evidence="1">Cell membrane</location>
        <topology evidence="1">Peripheral membrane protein</topology>
        <orientation evidence="1">Cytoplasmic side</orientation>
    </subcellularLocation>
</comment>
<proteinExistence type="inferred from homology"/>
<dbReference type="HAMAP" id="MF_00386">
    <property type="entry name" value="UPF0161_YidD"/>
    <property type="match status" value="1"/>
</dbReference>
<dbReference type="STRING" id="1217799.DEALK_12820"/>
<evidence type="ECO:0000313" key="2">
    <source>
        <dbReference type="EMBL" id="KTB48436.1"/>
    </source>
</evidence>
<keyword evidence="1" id="KW-1003">Cell membrane</keyword>
<dbReference type="GO" id="GO:0005886">
    <property type="term" value="C:plasma membrane"/>
    <property type="evidence" value="ECO:0007669"/>
    <property type="project" value="UniProtKB-SubCell"/>
</dbReference>
<keyword evidence="1" id="KW-0472">Membrane</keyword>
<dbReference type="PANTHER" id="PTHR33383:SF1">
    <property type="entry name" value="MEMBRANE PROTEIN INSERTION EFFICIENCY FACTOR-RELATED"/>
    <property type="match status" value="1"/>
</dbReference>
<gene>
    <name evidence="2" type="ORF">DEALK_12820</name>
</gene>
<dbReference type="Proteomes" id="UP000053947">
    <property type="component" value="Unassembled WGS sequence"/>
</dbReference>
<dbReference type="EMBL" id="LFDV01000002">
    <property type="protein sequence ID" value="KTB48436.1"/>
    <property type="molecule type" value="Genomic_DNA"/>
</dbReference>
<protein>
    <recommendedName>
        <fullName evidence="1">Putative membrane protein insertion efficiency factor</fullName>
    </recommendedName>
</protein>
<dbReference type="PATRIC" id="fig|1217799.6.peg.1327"/>
<sequence>MKRVALGLIRLYQNSLSKVLPPSCRFQPTCSQYTFEAIERFGLFKGVWLGLKRLGRCHPFNKGGYDPVPDRA</sequence>
<evidence type="ECO:0000256" key="1">
    <source>
        <dbReference type="HAMAP-Rule" id="MF_00386"/>
    </source>
</evidence>
<name>A0A0W0GIR4_9CHLR</name>